<dbReference type="FunFam" id="3.10.105.10:FF:000001">
    <property type="entry name" value="Oligopeptide ABC transporter, oligopeptide-binding protein"/>
    <property type="match status" value="1"/>
</dbReference>
<keyword evidence="8" id="KW-1185">Reference proteome</keyword>
<keyword evidence="3" id="KW-0813">Transport</keyword>
<evidence type="ECO:0000259" key="6">
    <source>
        <dbReference type="Pfam" id="PF00496"/>
    </source>
</evidence>
<proteinExistence type="inferred from homology"/>
<dbReference type="PIRSF" id="PIRSF002741">
    <property type="entry name" value="MppA"/>
    <property type="match status" value="1"/>
</dbReference>
<gene>
    <name evidence="7" type="ORF">LUCI_0448</name>
</gene>
<protein>
    <recommendedName>
        <fullName evidence="6">Solute-binding protein family 5 domain-containing protein</fullName>
    </recommendedName>
</protein>
<evidence type="ECO:0000256" key="2">
    <source>
        <dbReference type="ARBA" id="ARBA00005695"/>
    </source>
</evidence>
<dbReference type="RefSeq" id="WP_122626242.1">
    <property type="nucleotide sequence ID" value="NZ_UPPP01000054.1"/>
</dbReference>
<evidence type="ECO:0000313" key="8">
    <source>
        <dbReference type="Proteomes" id="UP000277811"/>
    </source>
</evidence>
<dbReference type="OrthoDB" id="137511at2"/>
<dbReference type="PROSITE" id="PS51257">
    <property type="entry name" value="PROKAR_LIPOPROTEIN"/>
    <property type="match status" value="1"/>
</dbReference>
<dbReference type="Gene3D" id="3.10.105.10">
    <property type="entry name" value="Dipeptide-binding Protein, Domain 3"/>
    <property type="match status" value="1"/>
</dbReference>
<dbReference type="FunFam" id="3.90.76.10:FF:000001">
    <property type="entry name" value="Oligopeptide ABC transporter substrate-binding protein"/>
    <property type="match status" value="1"/>
</dbReference>
<dbReference type="InterPro" id="IPR000914">
    <property type="entry name" value="SBP_5_dom"/>
</dbReference>
<dbReference type="GO" id="GO:1904680">
    <property type="term" value="F:peptide transmembrane transporter activity"/>
    <property type="evidence" value="ECO:0007669"/>
    <property type="project" value="TreeGrafter"/>
</dbReference>
<dbReference type="Pfam" id="PF00496">
    <property type="entry name" value="SBP_bac_5"/>
    <property type="match status" value="1"/>
</dbReference>
<organism evidence="7 8">
    <name type="scientific">Lucifera butyrica</name>
    <dbReference type="NCBI Taxonomy" id="1351585"/>
    <lineage>
        <taxon>Bacteria</taxon>
        <taxon>Bacillati</taxon>
        <taxon>Bacillota</taxon>
        <taxon>Negativicutes</taxon>
        <taxon>Veillonellales</taxon>
        <taxon>Veillonellaceae</taxon>
        <taxon>Lucifera</taxon>
    </lineage>
</organism>
<evidence type="ECO:0000256" key="1">
    <source>
        <dbReference type="ARBA" id="ARBA00004196"/>
    </source>
</evidence>
<name>A0A498R1K9_9FIRM</name>
<dbReference type="EMBL" id="UPPP01000054">
    <property type="protein sequence ID" value="VBB05241.1"/>
    <property type="molecule type" value="Genomic_DNA"/>
</dbReference>
<dbReference type="Gene3D" id="3.90.76.10">
    <property type="entry name" value="Dipeptide-binding Protein, Domain 1"/>
    <property type="match status" value="1"/>
</dbReference>
<evidence type="ECO:0000256" key="5">
    <source>
        <dbReference type="SAM" id="SignalP"/>
    </source>
</evidence>
<dbReference type="SUPFAM" id="SSF53850">
    <property type="entry name" value="Periplasmic binding protein-like II"/>
    <property type="match status" value="1"/>
</dbReference>
<dbReference type="GO" id="GO:0030288">
    <property type="term" value="C:outer membrane-bounded periplasmic space"/>
    <property type="evidence" value="ECO:0007669"/>
    <property type="project" value="UniProtKB-ARBA"/>
</dbReference>
<dbReference type="GO" id="GO:0015833">
    <property type="term" value="P:peptide transport"/>
    <property type="evidence" value="ECO:0007669"/>
    <property type="project" value="TreeGrafter"/>
</dbReference>
<sequence>MNWKKGMALLLIIALSGFLAAGCGSSAGTKEQALRIEVGGEPESLDPAKVTGVPESNYQLALFEGLTALNDKDMPVPAAAEKWEISPDGLKYIFHIRPNAKWSNGDPVTAQDFEFAWKRLLNPATAAQYAYMLYPIKNAEAYNNNKATADQVGVKALDDKTLEVTLEKPTAYFLAVVAHNSTYPVDKKVVEADGDNWANNVKTFVGNGPFKLVNWVHNSKLEMVKNDQYWDKDKVKLNKLEWDLVEVTTTGLSMFENNQLDFMWDPPMTEVPRLQKEGKFKLGKYLGTYYYEFNNRKAPFDNPKVRKAFALAIDRNAITKDILKGTATPATAWIPPGFTDPLTDKDFREEQGALFQTDVAQAKKLLAEAGYPDGQGLPPITLIYNTNDNNKAIAEAVQEMWRKNLGVTVTIQNQEWKVFLENRRAGNFQVARAGWIGDYTDPMTFGDYFLSYGGNNWGKYDNPAYDKLIEAAQVSNDQKLRMQNMHEAEKILIDDMGVAPIYFYNYNYCVKPYVKGLVLSATGRVNVKEAYIQK</sequence>
<dbReference type="CDD" id="cd08504">
    <property type="entry name" value="PBP2_OppA"/>
    <property type="match status" value="1"/>
</dbReference>
<feature type="chain" id="PRO_5038970204" description="Solute-binding protein family 5 domain-containing protein" evidence="5">
    <location>
        <begin position="21"/>
        <end position="534"/>
    </location>
</feature>
<keyword evidence="4 5" id="KW-0732">Signal</keyword>
<dbReference type="PANTHER" id="PTHR30290">
    <property type="entry name" value="PERIPLASMIC BINDING COMPONENT OF ABC TRANSPORTER"/>
    <property type="match status" value="1"/>
</dbReference>
<dbReference type="Gene3D" id="3.40.190.10">
    <property type="entry name" value="Periplasmic binding protein-like II"/>
    <property type="match status" value="1"/>
</dbReference>
<comment type="subcellular location">
    <subcellularLocation>
        <location evidence="1">Cell envelope</location>
    </subcellularLocation>
</comment>
<dbReference type="PANTHER" id="PTHR30290:SF79">
    <property type="entry name" value="DIPEPTIDE-BINDING PROTEIN DPPE"/>
    <property type="match status" value="1"/>
</dbReference>
<dbReference type="GO" id="GO:0043190">
    <property type="term" value="C:ATP-binding cassette (ABC) transporter complex"/>
    <property type="evidence" value="ECO:0007669"/>
    <property type="project" value="InterPro"/>
</dbReference>
<evidence type="ECO:0000256" key="4">
    <source>
        <dbReference type="ARBA" id="ARBA00022729"/>
    </source>
</evidence>
<dbReference type="AlphaFoldDB" id="A0A498R1K9"/>
<evidence type="ECO:0000256" key="3">
    <source>
        <dbReference type="ARBA" id="ARBA00022448"/>
    </source>
</evidence>
<comment type="similarity">
    <text evidence="2">Belongs to the bacterial solute-binding protein 5 family.</text>
</comment>
<accession>A0A498R1K9</accession>
<feature type="domain" description="Solute-binding protein family 5" evidence="6">
    <location>
        <begin position="75"/>
        <end position="456"/>
    </location>
</feature>
<evidence type="ECO:0000313" key="7">
    <source>
        <dbReference type="EMBL" id="VBB05241.1"/>
    </source>
</evidence>
<dbReference type="Proteomes" id="UP000277811">
    <property type="component" value="Unassembled WGS sequence"/>
</dbReference>
<dbReference type="InterPro" id="IPR039424">
    <property type="entry name" value="SBP_5"/>
</dbReference>
<reference evidence="7 8" key="1">
    <citation type="submission" date="2018-06" db="EMBL/GenBank/DDBJ databases">
        <authorList>
            <person name="Strepis N."/>
        </authorList>
    </citation>
    <scope>NUCLEOTIDE SEQUENCE [LARGE SCALE GENOMIC DNA]</scope>
    <source>
        <strain evidence="7">LUCI</strain>
    </source>
</reference>
<feature type="signal peptide" evidence="5">
    <location>
        <begin position="1"/>
        <end position="20"/>
    </location>
</feature>
<dbReference type="InterPro" id="IPR030678">
    <property type="entry name" value="Peptide/Ni-bd"/>
</dbReference>